<evidence type="ECO:0000313" key="1">
    <source>
        <dbReference type="EMBL" id="SPP66070.1"/>
    </source>
</evidence>
<proteinExistence type="predicted"/>
<protein>
    <submittedName>
        <fullName evidence="1">Uncharacterized protein</fullName>
    </submittedName>
</protein>
<dbReference type="Proteomes" id="UP000248168">
    <property type="component" value="Unassembled WGS sequence"/>
</dbReference>
<accession>A0A330L8P7</accession>
<dbReference type="EMBL" id="OUNR01000018">
    <property type="protein sequence ID" value="SPP66070.1"/>
    <property type="molecule type" value="Genomic_DNA"/>
</dbReference>
<dbReference type="InParanoid" id="A0A330L8P7"/>
<sequence>MLQRRTPAIASMAQANSRSPKDFTMSFIVSLLCESHSLSTCRLSKAGANAKTLYFSCFHLVLR</sequence>
<dbReference type="AlphaFoldDB" id="A0A330L8P7"/>
<keyword evidence="2" id="KW-1185">Reference proteome</keyword>
<gene>
    <name evidence="1" type="ORF">NITLEN_50110</name>
</gene>
<name>A0A330L8P7_9BACT</name>
<evidence type="ECO:0000313" key="2">
    <source>
        <dbReference type="Proteomes" id="UP000248168"/>
    </source>
</evidence>
<reference evidence="2" key="1">
    <citation type="submission" date="2018-04" db="EMBL/GenBank/DDBJ databases">
        <authorList>
            <person name="Lucker S."/>
            <person name="Sakoula D."/>
        </authorList>
    </citation>
    <scope>NUCLEOTIDE SEQUENCE [LARGE SCALE GENOMIC DNA]</scope>
</reference>
<organism evidence="1 2">
    <name type="scientific">Nitrospira lenta</name>
    <dbReference type="NCBI Taxonomy" id="1436998"/>
    <lineage>
        <taxon>Bacteria</taxon>
        <taxon>Pseudomonadati</taxon>
        <taxon>Nitrospirota</taxon>
        <taxon>Nitrospiria</taxon>
        <taxon>Nitrospirales</taxon>
        <taxon>Nitrospiraceae</taxon>
        <taxon>Nitrospira</taxon>
    </lineage>
</organism>